<comment type="caution">
    <text evidence="2">The sequence shown here is derived from an EMBL/GenBank/DDBJ whole genome shotgun (WGS) entry which is preliminary data.</text>
</comment>
<proteinExistence type="predicted"/>
<evidence type="ECO:0000313" key="2">
    <source>
        <dbReference type="EMBL" id="KAK9395545.1"/>
    </source>
</evidence>
<evidence type="ECO:0000313" key="3">
    <source>
        <dbReference type="Proteomes" id="UP001474421"/>
    </source>
</evidence>
<organism evidence="2 3">
    <name type="scientific">Crotalus adamanteus</name>
    <name type="common">Eastern diamondback rattlesnake</name>
    <dbReference type="NCBI Taxonomy" id="8729"/>
    <lineage>
        <taxon>Eukaryota</taxon>
        <taxon>Metazoa</taxon>
        <taxon>Chordata</taxon>
        <taxon>Craniata</taxon>
        <taxon>Vertebrata</taxon>
        <taxon>Euteleostomi</taxon>
        <taxon>Lepidosauria</taxon>
        <taxon>Squamata</taxon>
        <taxon>Bifurcata</taxon>
        <taxon>Unidentata</taxon>
        <taxon>Episquamata</taxon>
        <taxon>Toxicofera</taxon>
        <taxon>Serpentes</taxon>
        <taxon>Colubroidea</taxon>
        <taxon>Viperidae</taxon>
        <taxon>Crotalinae</taxon>
        <taxon>Crotalus</taxon>
    </lineage>
</organism>
<protein>
    <submittedName>
        <fullName evidence="2">Uncharacterized protein</fullName>
    </submittedName>
</protein>
<evidence type="ECO:0000256" key="1">
    <source>
        <dbReference type="SAM" id="MobiDB-lite"/>
    </source>
</evidence>
<feature type="compositionally biased region" description="Polar residues" evidence="1">
    <location>
        <begin position="21"/>
        <end position="33"/>
    </location>
</feature>
<keyword evidence="3" id="KW-1185">Reference proteome</keyword>
<feature type="region of interest" description="Disordered" evidence="1">
    <location>
        <begin position="21"/>
        <end position="43"/>
    </location>
</feature>
<dbReference type="Proteomes" id="UP001474421">
    <property type="component" value="Unassembled WGS sequence"/>
</dbReference>
<reference evidence="2 3" key="1">
    <citation type="journal article" date="2024" name="Proc. Natl. Acad. Sci. U.S.A.">
        <title>The genetic regulatory architecture and epigenomic basis for age-related changes in rattlesnake venom.</title>
        <authorList>
            <person name="Hogan M.P."/>
            <person name="Holding M.L."/>
            <person name="Nystrom G.S."/>
            <person name="Colston T.J."/>
            <person name="Bartlett D.A."/>
            <person name="Mason A.J."/>
            <person name="Ellsworth S.A."/>
            <person name="Rautsaw R.M."/>
            <person name="Lawrence K.C."/>
            <person name="Strickland J.L."/>
            <person name="He B."/>
            <person name="Fraser P."/>
            <person name="Margres M.J."/>
            <person name="Gilbert D.M."/>
            <person name="Gibbs H.L."/>
            <person name="Parkinson C.L."/>
            <person name="Rokyta D.R."/>
        </authorList>
    </citation>
    <scope>NUCLEOTIDE SEQUENCE [LARGE SCALE GENOMIC DNA]</scope>
    <source>
        <strain evidence="2">DRR0105</strain>
    </source>
</reference>
<dbReference type="EMBL" id="JAOTOJ010000009">
    <property type="protein sequence ID" value="KAK9395545.1"/>
    <property type="molecule type" value="Genomic_DNA"/>
</dbReference>
<gene>
    <name evidence="2" type="ORF">NXF25_018906</name>
</gene>
<sequence>MPQYKSRRVEVINPIIPLPQSASQVTTRGQMQSRSDKPDSQLTQKLKEELKTDSWFNDNRLLLTHRDGLAWKGSNLYLPASLCCYEKVSC</sequence>
<accession>A0AAW1B162</accession>
<name>A0AAW1B162_CROAD</name>
<feature type="compositionally biased region" description="Basic and acidic residues" evidence="1">
    <location>
        <begin position="34"/>
        <end position="43"/>
    </location>
</feature>
<dbReference type="AlphaFoldDB" id="A0AAW1B162"/>